<dbReference type="VEuPathDB" id="FungiDB:CDV56_105847"/>
<dbReference type="EMBL" id="NKHU02000028">
    <property type="protein sequence ID" value="RHZ63590.1"/>
    <property type="molecule type" value="Genomic_DNA"/>
</dbReference>
<dbReference type="RefSeq" id="XP_026617196.1">
    <property type="nucleotide sequence ID" value="XM_026759466.1"/>
</dbReference>
<name>A0A397HST2_ASPTH</name>
<dbReference type="AlphaFoldDB" id="A0A397HST2"/>
<protein>
    <submittedName>
        <fullName evidence="1">Uncharacterized protein</fullName>
    </submittedName>
</protein>
<dbReference type="OrthoDB" id="5428055at2759"/>
<evidence type="ECO:0000313" key="2">
    <source>
        <dbReference type="Proteomes" id="UP000215305"/>
    </source>
</evidence>
<accession>A0A397HST2</accession>
<comment type="caution">
    <text evidence="1">The sequence shown here is derived from an EMBL/GenBank/DDBJ whole genome shotgun (WGS) entry which is preliminary data.</text>
</comment>
<organism evidence="1 2">
    <name type="scientific">Aspergillus thermomutatus</name>
    <name type="common">Neosartorya pseudofischeri</name>
    <dbReference type="NCBI Taxonomy" id="41047"/>
    <lineage>
        <taxon>Eukaryota</taxon>
        <taxon>Fungi</taxon>
        <taxon>Dikarya</taxon>
        <taxon>Ascomycota</taxon>
        <taxon>Pezizomycotina</taxon>
        <taxon>Eurotiomycetes</taxon>
        <taxon>Eurotiomycetidae</taxon>
        <taxon>Eurotiales</taxon>
        <taxon>Aspergillaceae</taxon>
        <taxon>Aspergillus</taxon>
        <taxon>Aspergillus subgen. Fumigati</taxon>
    </lineage>
</organism>
<dbReference type="STRING" id="41047.A0A397HST2"/>
<gene>
    <name evidence="1" type="ORF">CDV56_105847</name>
</gene>
<reference evidence="1" key="1">
    <citation type="submission" date="2018-08" db="EMBL/GenBank/DDBJ databases">
        <title>Draft genome sequence of azole-resistant Aspergillus thermomutatus (Neosartorya pseudofischeri) strain HMR AF 39, isolated from a human nasal aspirate.</title>
        <authorList>
            <person name="Parent-Michaud M."/>
            <person name="Dufresne P.J."/>
            <person name="Fournier E."/>
            <person name="Martineau C."/>
            <person name="Moreira S."/>
            <person name="Perkins V."/>
            <person name="De Repentigny L."/>
            <person name="Dufresne S.F."/>
        </authorList>
    </citation>
    <scope>NUCLEOTIDE SEQUENCE [LARGE SCALE GENOMIC DNA]</scope>
    <source>
        <strain evidence="1">HMR AF 39</strain>
    </source>
</reference>
<dbReference type="GeneID" id="38127821"/>
<keyword evidence="2" id="KW-1185">Reference proteome</keyword>
<proteinExistence type="predicted"/>
<sequence length="322" mass="35820">MGSWQDVADIKSQLLACKEKAEDAGEISIVRVNDYKPEALDILAQCIPGFPTYMVENVAYNATSGQNLAIIPGDDRTSGDLRFLLTYPFVDTSVANSGSNKAAAISVLPIAIWICPSSILGPATGQVGANARKMIFVIGTSPRLQMRLATYYSKSHTARLHRLRVEPLWVIVDLLHVFAEWGPVWNHARRELVMCHSQIHNYPDTPPLLELTRRMHGNTSKVISLREQLRIHSSALARSTRLVQSSGSHSSKDDLLDHIQGVMEDITYQEEEDFAESFRALPSNAAIYHGGVPLRRRRARFPFRIPARSPAESNVSIQSHTV</sequence>
<dbReference type="Proteomes" id="UP000215305">
    <property type="component" value="Unassembled WGS sequence"/>
</dbReference>
<evidence type="ECO:0000313" key="1">
    <source>
        <dbReference type="EMBL" id="RHZ63590.1"/>
    </source>
</evidence>